<keyword evidence="3" id="KW-1185">Reference proteome</keyword>
<evidence type="ECO:0000259" key="1">
    <source>
        <dbReference type="Pfam" id="PF20478"/>
    </source>
</evidence>
<comment type="caution">
    <text evidence="2">The sequence shown here is derived from an EMBL/GenBank/DDBJ whole genome shotgun (WGS) entry which is preliminary data.</text>
</comment>
<proteinExistence type="predicted"/>
<dbReference type="PANTHER" id="PTHR36981">
    <property type="entry name" value="ZGC:195170"/>
    <property type="match status" value="1"/>
</dbReference>
<name>A0A9D4FMX5_DREPO</name>
<dbReference type="EMBL" id="JAIWYP010000007">
    <property type="protein sequence ID" value="KAH3800128.1"/>
    <property type="molecule type" value="Genomic_DNA"/>
</dbReference>
<organism evidence="2 3">
    <name type="scientific">Dreissena polymorpha</name>
    <name type="common">Zebra mussel</name>
    <name type="synonym">Mytilus polymorpha</name>
    <dbReference type="NCBI Taxonomy" id="45954"/>
    <lineage>
        <taxon>Eukaryota</taxon>
        <taxon>Metazoa</taxon>
        <taxon>Spiralia</taxon>
        <taxon>Lophotrochozoa</taxon>
        <taxon>Mollusca</taxon>
        <taxon>Bivalvia</taxon>
        <taxon>Autobranchia</taxon>
        <taxon>Heteroconchia</taxon>
        <taxon>Euheterodonta</taxon>
        <taxon>Imparidentia</taxon>
        <taxon>Neoheterodontei</taxon>
        <taxon>Myida</taxon>
        <taxon>Dreissenoidea</taxon>
        <taxon>Dreissenidae</taxon>
        <taxon>Dreissena</taxon>
    </lineage>
</organism>
<dbReference type="PANTHER" id="PTHR36981:SF3">
    <property type="entry name" value="UBIQUITIN-LIKE PROTEASE FAMILY PROFILE DOMAIN-CONTAINING PROTEIN"/>
    <property type="match status" value="1"/>
</dbReference>
<sequence length="109" mass="12728">METVQQHVCCGMRPELCHSINAEMRLMILDAGVLRTQMLYRNDVFARHAASEKDVNKSYQHAGYRQYTLIHHGRLGLGVRRPVPSCCTWDIRDTFPDPDEFYVPYEPSW</sequence>
<evidence type="ECO:0000313" key="2">
    <source>
        <dbReference type="EMBL" id="KAH3800128.1"/>
    </source>
</evidence>
<dbReference type="Proteomes" id="UP000828390">
    <property type="component" value="Unassembled WGS sequence"/>
</dbReference>
<feature type="domain" description="P2X purinoreceptor 7 intracellular" evidence="1">
    <location>
        <begin position="3"/>
        <end position="103"/>
    </location>
</feature>
<reference evidence="2" key="2">
    <citation type="submission" date="2020-11" db="EMBL/GenBank/DDBJ databases">
        <authorList>
            <person name="McCartney M.A."/>
            <person name="Auch B."/>
            <person name="Kono T."/>
            <person name="Mallez S."/>
            <person name="Becker A."/>
            <person name="Gohl D.M."/>
            <person name="Silverstein K.A.T."/>
            <person name="Koren S."/>
            <person name="Bechman K.B."/>
            <person name="Herman A."/>
            <person name="Abrahante J.E."/>
            <person name="Garbe J."/>
        </authorList>
    </citation>
    <scope>NUCLEOTIDE SEQUENCE</scope>
    <source>
        <strain evidence="2">Duluth1</strain>
        <tissue evidence="2">Whole animal</tissue>
    </source>
</reference>
<gene>
    <name evidence="2" type="ORF">DPMN_153755</name>
</gene>
<dbReference type="AlphaFoldDB" id="A0A9D4FMX5"/>
<protein>
    <recommendedName>
        <fullName evidence="1">P2X purinoreceptor 7 intracellular domain-containing protein</fullName>
    </recommendedName>
</protein>
<dbReference type="InterPro" id="IPR046815">
    <property type="entry name" value="P2RX7_C"/>
</dbReference>
<dbReference type="OrthoDB" id="6019874at2759"/>
<evidence type="ECO:0000313" key="3">
    <source>
        <dbReference type="Proteomes" id="UP000828390"/>
    </source>
</evidence>
<dbReference type="Pfam" id="PF20478">
    <property type="entry name" value="P2RX7_C"/>
    <property type="match status" value="1"/>
</dbReference>
<reference evidence="2" key="1">
    <citation type="journal article" date="2019" name="bioRxiv">
        <title>The Genome of the Zebra Mussel, Dreissena polymorpha: A Resource for Invasive Species Research.</title>
        <authorList>
            <person name="McCartney M.A."/>
            <person name="Auch B."/>
            <person name="Kono T."/>
            <person name="Mallez S."/>
            <person name="Zhang Y."/>
            <person name="Obille A."/>
            <person name="Becker A."/>
            <person name="Abrahante J.E."/>
            <person name="Garbe J."/>
            <person name="Badalamenti J.P."/>
            <person name="Herman A."/>
            <person name="Mangelson H."/>
            <person name="Liachko I."/>
            <person name="Sullivan S."/>
            <person name="Sone E.D."/>
            <person name="Koren S."/>
            <person name="Silverstein K.A.T."/>
            <person name="Beckman K.B."/>
            <person name="Gohl D.M."/>
        </authorList>
    </citation>
    <scope>NUCLEOTIDE SEQUENCE</scope>
    <source>
        <strain evidence="2">Duluth1</strain>
        <tissue evidence="2">Whole animal</tissue>
    </source>
</reference>
<accession>A0A9D4FMX5</accession>